<reference evidence="1" key="1">
    <citation type="submission" date="2021-06" db="EMBL/GenBank/DDBJ databases">
        <title>Comparative genomics, transcriptomics and evolutionary studies reveal genomic signatures of adaptation to plant cell wall in hemibiotrophic fungi.</title>
        <authorList>
            <consortium name="DOE Joint Genome Institute"/>
            <person name="Baroncelli R."/>
            <person name="Diaz J.F."/>
            <person name="Benocci T."/>
            <person name="Peng M."/>
            <person name="Battaglia E."/>
            <person name="Haridas S."/>
            <person name="Andreopoulos W."/>
            <person name="Labutti K."/>
            <person name="Pangilinan J."/>
            <person name="Floch G.L."/>
            <person name="Makela M.R."/>
            <person name="Henrissat B."/>
            <person name="Grigoriev I.V."/>
            <person name="Crouch J.A."/>
            <person name="De Vries R.P."/>
            <person name="Sukno S.A."/>
            <person name="Thon M.R."/>
        </authorList>
    </citation>
    <scope>NUCLEOTIDE SEQUENCE</scope>
    <source>
        <strain evidence="1">CBS 102054</strain>
    </source>
</reference>
<protein>
    <submittedName>
        <fullName evidence="1">Uncharacterized protein</fullName>
    </submittedName>
</protein>
<comment type="caution">
    <text evidence="1">The sequence shown here is derived from an EMBL/GenBank/DDBJ whole genome shotgun (WGS) entry which is preliminary data.</text>
</comment>
<accession>A0AAI9ZML0</accession>
<evidence type="ECO:0000313" key="2">
    <source>
        <dbReference type="Proteomes" id="UP001243989"/>
    </source>
</evidence>
<dbReference type="AlphaFoldDB" id="A0AAI9ZML0"/>
<evidence type="ECO:0000313" key="1">
    <source>
        <dbReference type="EMBL" id="KAK1634446.1"/>
    </source>
</evidence>
<sequence length="155" mass="17428">MNPNCAGIDKAMRTTRGSNIVLLRWISTQAETCYLEQGKLQSSCFPIAYNRLHHEAISIELRTSDPLLESSHRRPRGNSRRVKYAEILASSRSRSRVLGTPRQLVGRTLLVPTRLAFYNMFGSWQVGDSVAWITRHVKQRGGVSSHSMSKIGSSK</sequence>
<dbReference type="GeneID" id="85475682"/>
<name>A0AAI9ZML0_9PEZI</name>
<dbReference type="Proteomes" id="UP001243989">
    <property type="component" value="Unassembled WGS sequence"/>
</dbReference>
<keyword evidence="2" id="KW-1185">Reference proteome</keyword>
<organism evidence="1 2">
    <name type="scientific">Colletotrichum phormii</name>
    <dbReference type="NCBI Taxonomy" id="359342"/>
    <lineage>
        <taxon>Eukaryota</taxon>
        <taxon>Fungi</taxon>
        <taxon>Dikarya</taxon>
        <taxon>Ascomycota</taxon>
        <taxon>Pezizomycotina</taxon>
        <taxon>Sordariomycetes</taxon>
        <taxon>Hypocreomycetidae</taxon>
        <taxon>Glomerellales</taxon>
        <taxon>Glomerellaceae</taxon>
        <taxon>Colletotrichum</taxon>
        <taxon>Colletotrichum acutatum species complex</taxon>
    </lineage>
</organism>
<dbReference type="RefSeq" id="XP_060443053.1">
    <property type="nucleotide sequence ID" value="XM_060590820.1"/>
</dbReference>
<dbReference type="EMBL" id="JAHMHQ010000015">
    <property type="protein sequence ID" value="KAK1634446.1"/>
    <property type="molecule type" value="Genomic_DNA"/>
</dbReference>
<proteinExistence type="predicted"/>
<gene>
    <name evidence="1" type="ORF">BDP81DRAFT_432836</name>
</gene>